<dbReference type="GO" id="GO:0003677">
    <property type="term" value="F:DNA binding"/>
    <property type="evidence" value="ECO:0007669"/>
    <property type="project" value="InterPro"/>
</dbReference>
<dbReference type="PANTHER" id="PTHR43133:SF62">
    <property type="entry name" value="RNA POLYMERASE SIGMA FACTOR SIGZ"/>
    <property type="match status" value="1"/>
</dbReference>
<dbReference type="RefSeq" id="WP_079701354.1">
    <property type="nucleotide sequence ID" value="NZ_FUYR01000001.1"/>
</dbReference>
<dbReference type="InterPro" id="IPR013324">
    <property type="entry name" value="RNA_pol_sigma_r3/r4-like"/>
</dbReference>
<reference evidence="9" key="1">
    <citation type="submission" date="2017-02" db="EMBL/GenBank/DDBJ databases">
        <authorList>
            <person name="Varghese N."/>
            <person name="Submissions S."/>
        </authorList>
    </citation>
    <scope>NUCLEOTIDE SEQUENCE [LARGE SCALE GENOMIC DNA]</scope>
    <source>
        <strain evidence="9">DSM 22385</strain>
    </source>
</reference>
<dbReference type="AlphaFoldDB" id="A0A1T5AJR0"/>
<dbReference type="SUPFAM" id="SSF88946">
    <property type="entry name" value="Sigma2 domain of RNA polymerase sigma factors"/>
    <property type="match status" value="1"/>
</dbReference>
<accession>A0A1T5AJR0</accession>
<dbReference type="OrthoDB" id="9790423at2"/>
<organism evidence="8 9">
    <name type="scientific">Daejeonella lutea</name>
    <dbReference type="NCBI Taxonomy" id="572036"/>
    <lineage>
        <taxon>Bacteria</taxon>
        <taxon>Pseudomonadati</taxon>
        <taxon>Bacteroidota</taxon>
        <taxon>Sphingobacteriia</taxon>
        <taxon>Sphingobacteriales</taxon>
        <taxon>Sphingobacteriaceae</taxon>
        <taxon>Daejeonella</taxon>
    </lineage>
</organism>
<keyword evidence="2" id="KW-0805">Transcription regulation</keyword>
<evidence type="ECO:0000256" key="2">
    <source>
        <dbReference type="ARBA" id="ARBA00023015"/>
    </source>
</evidence>
<sequence>MSRTIKLSLSEPELIQALRSRDSKGAEALYDMYSAALYGVIYRVVQHEEIAEDLLQEAFVKIWNSISSYDHSKGRLFTWMVNIARNLSIDKTRSKDFRNHSKTEDIENIVLSVDKGFTTSINPETLGLKELVEKLNPDQKVILDLVYFRGFTHVEAAEELDIPLGTVKTRLRNAIITLRKVFN</sequence>
<feature type="domain" description="RNA polymerase sigma-70 region 4" evidence="7">
    <location>
        <begin position="133"/>
        <end position="180"/>
    </location>
</feature>
<dbReference type="InterPro" id="IPR014284">
    <property type="entry name" value="RNA_pol_sigma-70_dom"/>
</dbReference>
<dbReference type="Proteomes" id="UP000189981">
    <property type="component" value="Unassembled WGS sequence"/>
</dbReference>
<dbReference type="NCBIfam" id="TIGR02937">
    <property type="entry name" value="sigma70-ECF"/>
    <property type="match status" value="1"/>
</dbReference>
<dbReference type="Pfam" id="PF04542">
    <property type="entry name" value="Sigma70_r2"/>
    <property type="match status" value="1"/>
</dbReference>
<keyword evidence="9" id="KW-1185">Reference proteome</keyword>
<dbReference type="Gene3D" id="1.10.10.10">
    <property type="entry name" value="Winged helix-like DNA-binding domain superfamily/Winged helix DNA-binding domain"/>
    <property type="match status" value="1"/>
</dbReference>
<evidence type="ECO:0000256" key="3">
    <source>
        <dbReference type="ARBA" id="ARBA00023082"/>
    </source>
</evidence>
<feature type="domain" description="RNA polymerase sigma-70 region 2" evidence="6">
    <location>
        <begin position="29"/>
        <end position="96"/>
    </location>
</feature>
<evidence type="ECO:0000313" key="9">
    <source>
        <dbReference type="Proteomes" id="UP000189981"/>
    </source>
</evidence>
<dbReference type="InterPro" id="IPR007627">
    <property type="entry name" value="RNA_pol_sigma70_r2"/>
</dbReference>
<dbReference type="GO" id="GO:0016987">
    <property type="term" value="F:sigma factor activity"/>
    <property type="evidence" value="ECO:0007669"/>
    <property type="project" value="UniProtKB-KW"/>
</dbReference>
<dbReference type="SUPFAM" id="SSF88659">
    <property type="entry name" value="Sigma3 and sigma4 domains of RNA polymerase sigma factors"/>
    <property type="match status" value="1"/>
</dbReference>
<name>A0A1T5AJR0_9SPHI</name>
<dbReference type="InterPro" id="IPR013325">
    <property type="entry name" value="RNA_pol_sigma_r2"/>
</dbReference>
<dbReference type="STRING" id="572036.SAMN05661099_0805"/>
<dbReference type="PANTHER" id="PTHR43133">
    <property type="entry name" value="RNA POLYMERASE ECF-TYPE SIGMA FACTO"/>
    <property type="match status" value="1"/>
</dbReference>
<dbReference type="InterPro" id="IPR007630">
    <property type="entry name" value="RNA_pol_sigma70_r4"/>
</dbReference>
<dbReference type="EMBL" id="FUYR01000001">
    <property type="protein sequence ID" value="SKB35241.1"/>
    <property type="molecule type" value="Genomic_DNA"/>
</dbReference>
<comment type="similarity">
    <text evidence="1">Belongs to the sigma-70 factor family. ECF subfamily.</text>
</comment>
<dbReference type="CDD" id="cd06171">
    <property type="entry name" value="Sigma70_r4"/>
    <property type="match status" value="1"/>
</dbReference>
<evidence type="ECO:0000259" key="7">
    <source>
        <dbReference type="Pfam" id="PF04545"/>
    </source>
</evidence>
<gene>
    <name evidence="8" type="ORF">SAMN05661099_0805</name>
</gene>
<dbReference type="InterPro" id="IPR039425">
    <property type="entry name" value="RNA_pol_sigma-70-like"/>
</dbReference>
<dbReference type="Gene3D" id="1.10.1740.10">
    <property type="match status" value="1"/>
</dbReference>
<dbReference type="Pfam" id="PF04545">
    <property type="entry name" value="Sigma70_r4"/>
    <property type="match status" value="1"/>
</dbReference>
<keyword evidence="5" id="KW-0804">Transcription</keyword>
<proteinExistence type="inferred from homology"/>
<dbReference type="InterPro" id="IPR036388">
    <property type="entry name" value="WH-like_DNA-bd_sf"/>
</dbReference>
<keyword evidence="4" id="KW-0238">DNA-binding</keyword>
<evidence type="ECO:0000256" key="5">
    <source>
        <dbReference type="ARBA" id="ARBA00023163"/>
    </source>
</evidence>
<evidence type="ECO:0000256" key="1">
    <source>
        <dbReference type="ARBA" id="ARBA00010641"/>
    </source>
</evidence>
<protein>
    <submittedName>
        <fullName evidence="8">RNA polymerase sigma-70 factor, ECF subfamily</fullName>
    </submittedName>
</protein>
<evidence type="ECO:0000259" key="6">
    <source>
        <dbReference type="Pfam" id="PF04542"/>
    </source>
</evidence>
<dbReference type="GO" id="GO:0006352">
    <property type="term" value="P:DNA-templated transcription initiation"/>
    <property type="evidence" value="ECO:0007669"/>
    <property type="project" value="InterPro"/>
</dbReference>
<evidence type="ECO:0000256" key="4">
    <source>
        <dbReference type="ARBA" id="ARBA00023125"/>
    </source>
</evidence>
<keyword evidence="3" id="KW-0731">Sigma factor</keyword>
<evidence type="ECO:0000313" key="8">
    <source>
        <dbReference type="EMBL" id="SKB35241.1"/>
    </source>
</evidence>